<keyword evidence="2" id="KW-1185">Reference proteome</keyword>
<evidence type="ECO:0000313" key="1">
    <source>
        <dbReference type="EMBL" id="TIX51044.1"/>
    </source>
</evidence>
<dbReference type="EMBL" id="SSHH01000001">
    <property type="protein sequence ID" value="TIX51044.1"/>
    <property type="molecule type" value="Genomic_DNA"/>
</dbReference>
<dbReference type="AlphaFoldDB" id="A0A4T3F415"/>
<organism evidence="1 2">
    <name type="scientific">Alteraurantiacibacter aquimixticola</name>
    <dbReference type="NCBI Taxonomy" id="2489173"/>
    <lineage>
        <taxon>Bacteria</taxon>
        <taxon>Pseudomonadati</taxon>
        <taxon>Pseudomonadota</taxon>
        <taxon>Alphaproteobacteria</taxon>
        <taxon>Sphingomonadales</taxon>
        <taxon>Erythrobacteraceae</taxon>
        <taxon>Alteraurantiacibacter</taxon>
    </lineage>
</organism>
<reference evidence="1 2" key="1">
    <citation type="submission" date="2019-04" db="EMBL/GenBank/DDBJ databases">
        <title>Altererythrobacter aquimixticola sp. nov., isolated from sediment of junction between the ocean and a freshwater spring.</title>
        <authorList>
            <person name="Yoon J.-H."/>
        </authorList>
    </citation>
    <scope>NUCLEOTIDE SEQUENCE [LARGE SCALE GENOMIC DNA]</scope>
    <source>
        <strain evidence="1 2">SSKS-13</strain>
    </source>
</reference>
<dbReference type="OrthoDB" id="9795572at2"/>
<evidence type="ECO:0008006" key="3">
    <source>
        <dbReference type="Google" id="ProtNLM"/>
    </source>
</evidence>
<name>A0A4T3F415_9SPHN</name>
<gene>
    <name evidence="1" type="ORF">E5222_00725</name>
</gene>
<proteinExistence type="predicted"/>
<sequence>MTRHTSSPVQELRDAVRQEAQMGAIIRKRGGQKMPGTLVNATIAGFCMDSPFRGNVGETYYILIPGLESQTVQLKWTSVHLHGFALEKPLHPVILAQLCESEMIEGPGLVSLSGGASEYPQLHRSGTSLRERLIRRAVG</sequence>
<evidence type="ECO:0000313" key="2">
    <source>
        <dbReference type="Proteomes" id="UP000309389"/>
    </source>
</evidence>
<dbReference type="Proteomes" id="UP000309389">
    <property type="component" value="Unassembled WGS sequence"/>
</dbReference>
<protein>
    <recommendedName>
        <fullName evidence="3">PilZ domain-containing protein</fullName>
    </recommendedName>
</protein>
<comment type="caution">
    <text evidence="1">The sequence shown here is derived from an EMBL/GenBank/DDBJ whole genome shotgun (WGS) entry which is preliminary data.</text>
</comment>
<accession>A0A4T3F415</accession>
<dbReference type="RefSeq" id="WP_136691586.1">
    <property type="nucleotide sequence ID" value="NZ_SSHH01000001.1"/>
</dbReference>